<dbReference type="PANTHER" id="PTHR43775:SF51">
    <property type="entry name" value="INACTIVE PHENOLPHTHIOCEROL SYNTHESIS POLYKETIDE SYNTHASE TYPE I PKS1-RELATED"/>
    <property type="match status" value="1"/>
</dbReference>
<dbReference type="Gene3D" id="3.10.129.110">
    <property type="entry name" value="Polyketide synthase dehydratase"/>
    <property type="match status" value="1"/>
</dbReference>
<dbReference type="InterPro" id="IPR002364">
    <property type="entry name" value="Quin_OxRdtase/zeta-crystal_CS"/>
</dbReference>
<dbReference type="PROSITE" id="PS01162">
    <property type="entry name" value="QOR_ZETA_CRYSTAL"/>
    <property type="match status" value="1"/>
</dbReference>
<feature type="region of interest" description="C-terminal hotdog fold" evidence="9">
    <location>
        <begin position="2699"/>
        <end position="2836"/>
    </location>
</feature>
<evidence type="ECO:0000259" key="12">
    <source>
        <dbReference type="PROSITE" id="PS52004"/>
    </source>
</evidence>
<accession>A0ABU2LF27</accession>
<evidence type="ECO:0000313" key="15">
    <source>
        <dbReference type="Proteomes" id="UP001183388"/>
    </source>
</evidence>
<protein>
    <submittedName>
        <fullName evidence="14">SDR family NAD(P)-dependent oxidoreductase</fullName>
    </submittedName>
</protein>
<dbReference type="InterPro" id="IPR014031">
    <property type="entry name" value="Ketoacyl_synth_C"/>
</dbReference>
<dbReference type="Pfam" id="PF00550">
    <property type="entry name" value="PP-binding"/>
    <property type="match status" value="2"/>
</dbReference>
<dbReference type="RefSeq" id="WP_311633170.1">
    <property type="nucleotide sequence ID" value="NZ_JAVREN010000059.1"/>
</dbReference>
<dbReference type="SUPFAM" id="SSF52151">
    <property type="entry name" value="FabD/lysophospholipase-like"/>
    <property type="match status" value="2"/>
</dbReference>
<dbReference type="SMART" id="SM00829">
    <property type="entry name" value="PKS_ER"/>
    <property type="match status" value="1"/>
</dbReference>
<dbReference type="InterPro" id="IPR042104">
    <property type="entry name" value="PKS_dehydratase_sf"/>
</dbReference>
<dbReference type="Gene3D" id="1.10.1200.10">
    <property type="entry name" value="ACP-like"/>
    <property type="match status" value="2"/>
</dbReference>
<feature type="region of interest" description="Disordered" evidence="10">
    <location>
        <begin position="3589"/>
        <end position="3615"/>
    </location>
</feature>
<dbReference type="InterPro" id="IPR055123">
    <property type="entry name" value="SpnB-like_Rossmann"/>
</dbReference>
<feature type="compositionally biased region" description="Pro residues" evidence="10">
    <location>
        <begin position="3594"/>
        <end position="3608"/>
    </location>
</feature>
<dbReference type="InterPro" id="IPR016036">
    <property type="entry name" value="Malonyl_transacylase_ACP-bd"/>
</dbReference>
<dbReference type="InterPro" id="IPR041618">
    <property type="entry name" value="PKS_DE"/>
</dbReference>
<dbReference type="Pfam" id="PF02801">
    <property type="entry name" value="Ketoacyl-synt_C"/>
    <property type="match status" value="2"/>
</dbReference>
<dbReference type="InterPro" id="IPR036736">
    <property type="entry name" value="ACP-like_sf"/>
</dbReference>
<dbReference type="CDD" id="cd08956">
    <property type="entry name" value="KR_3_FAS_SDR_x"/>
    <property type="match status" value="1"/>
</dbReference>
<dbReference type="SMART" id="SM00826">
    <property type="entry name" value="PKS_DH"/>
    <property type="match status" value="1"/>
</dbReference>
<dbReference type="InterPro" id="IPR018201">
    <property type="entry name" value="Ketoacyl_synth_AS"/>
</dbReference>
<evidence type="ECO:0000259" key="11">
    <source>
        <dbReference type="PROSITE" id="PS50075"/>
    </source>
</evidence>
<feature type="region of interest" description="Disordered" evidence="10">
    <location>
        <begin position="997"/>
        <end position="1019"/>
    </location>
</feature>
<keyword evidence="3" id="KW-0596">Phosphopantetheine</keyword>
<feature type="compositionally biased region" description="Low complexity" evidence="10">
    <location>
        <begin position="2640"/>
        <end position="2656"/>
    </location>
</feature>
<feature type="region of interest" description="Disordered" evidence="10">
    <location>
        <begin position="3767"/>
        <end position="3793"/>
    </location>
</feature>
<dbReference type="InterPro" id="IPR049900">
    <property type="entry name" value="PKS_mFAS_DH"/>
</dbReference>
<feature type="active site" description="Proton acceptor; for dehydratase activity" evidence="9">
    <location>
        <position position="2536"/>
    </location>
</feature>
<dbReference type="SUPFAM" id="SSF50129">
    <property type="entry name" value="GroES-like"/>
    <property type="match status" value="1"/>
</dbReference>
<dbReference type="Proteomes" id="UP001183388">
    <property type="component" value="Unassembled WGS sequence"/>
</dbReference>
<evidence type="ECO:0000256" key="9">
    <source>
        <dbReference type="PROSITE-ProRule" id="PRU01363"/>
    </source>
</evidence>
<keyword evidence="15" id="KW-1185">Reference proteome</keyword>
<dbReference type="InterPro" id="IPR015083">
    <property type="entry name" value="NorB/c/GfsB-D-like_docking"/>
</dbReference>
<evidence type="ECO:0000313" key="14">
    <source>
        <dbReference type="EMBL" id="MDT0310199.1"/>
    </source>
</evidence>
<dbReference type="PROSITE" id="PS00606">
    <property type="entry name" value="KS3_1"/>
    <property type="match status" value="2"/>
</dbReference>
<dbReference type="Pfam" id="PF21089">
    <property type="entry name" value="PKS_DH_N"/>
    <property type="match status" value="1"/>
</dbReference>
<dbReference type="SMART" id="SM00825">
    <property type="entry name" value="PKS_KS"/>
    <property type="match status" value="2"/>
</dbReference>
<dbReference type="Pfam" id="PF22953">
    <property type="entry name" value="SpnB_Rossmann"/>
    <property type="match status" value="1"/>
</dbReference>
<dbReference type="Gene3D" id="3.90.180.10">
    <property type="entry name" value="Medium-chain alcohol dehydrogenases, catalytic domain"/>
    <property type="match status" value="1"/>
</dbReference>
<dbReference type="SMART" id="SM00823">
    <property type="entry name" value="PKS_PP"/>
    <property type="match status" value="2"/>
</dbReference>
<dbReference type="InterPro" id="IPR057326">
    <property type="entry name" value="KR_dom"/>
</dbReference>
<comment type="cofactor">
    <cofactor evidence="1">
        <name>pantetheine 4'-phosphate</name>
        <dbReference type="ChEBI" id="CHEBI:47942"/>
    </cofactor>
</comment>
<feature type="domain" description="Ketosynthase family 3 (KS3)" evidence="12">
    <location>
        <begin position="34"/>
        <end position="461"/>
    </location>
</feature>
<dbReference type="InterPro" id="IPR014043">
    <property type="entry name" value="Acyl_transferase_dom"/>
</dbReference>
<dbReference type="Pfam" id="PF00698">
    <property type="entry name" value="Acyl_transf_1"/>
    <property type="match status" value="2"/>
</dbReference>
<feature type="domain" description="PKS/mFAS DH" evidence="13">
    <location>
        <begin position="2504"/>
        <end position="2836"/>
    </location>
</feature>
<dbReference type="Gene3D" id="3.40.47.10">
    <property type="match status" value="2"/>
</dbReference>
<evidence type="ECO:0000256" key="8">
    <source>
        <dbReference type="ARBA" id="ARBA00023315"/>
    </source>
</evidence>
<dbReference type="SUPFAM" id="SSF51735">
    <property type="entry name" value="NAD(P)-binding Rossmann-fold domains"/>
    <property type="match status" value="5"/>
</dbReference>
<dbReference type="NCBIfam" id="NF045894">
    <property type="entry name" value="PKS_plus_SDR"/>
    <property type="match status" value="1"/>
</dbReference>
<feature type="compositionally biased region" description="Low complexity" evidence="10">
    <location>
        <begin position="3781"/>
        <end position="3793"/>
    </location>
</feature>
<dbReference type="CDD" id="cd00833">
    <property type="entry name" value="PKS"/>
    <property type="match status" value="2"/>
</dbReference>
<feature type="compositionally biased region" description="Gly residues" evidence="10">
    <location>
        <begin position="3770"/>
        <end position="3780"/>
    </location>
</feature>
<feature type="active site" description="Proton donor; for dehydratase activity" evidence="9">
    <location>
        <position position="2758"/>
    </location>
</feature>
<evidence type="ECO:0000256" key="5">
    <source>
        <dbReference type="ARBA" id="ARBA00022679"/>
    </source>
</evidence>
<evidence type="ECO:0000256" key="7">
    <source>
        <dbReference type="ARBA" id="ARBA00023268"/>
    </source>
</evidence>
<dbReference type="InterPro" id="IPR009081">
    <property type="entry name" value="PP-bd_ACP"/>
</dbReference>
<evidence type="ECO:0000256" key="1">
    <source>
        <dbReference type="ARBA" id="ARBA00001957"/>
    </source>
</evidence>
<dbReference type="Pfam" id="PF18369">
    <property type="entry name" value="PKS_DE"/>
    <property type="match status" value="1"/>
</dbReference>
<dbReference type="Pfam" id="PF08240">
    <property type="entry name" value="ADH_N"/>
    <property type="match status" value="1"/>
</dbReference>
<dbReference type="InterPro" id="IPR013154">
    <property type="entry name" value="ADH-like_N"/>
</dbReference>
<feature type="domain" description="Carrier" evidence="11">
    <location>
        <begin position="3632"/>
        <end position="3707"/>
    </location>
</feature>
<dbReference type="Gene3D" id="3.40.50.720">
    <property type="entry name" value="NAD(P)-binding Rossmann-like Domain"/>
    <property type="match status" value="2"/>
</dbReference>
<dbReference type="InterPro" id="IPR050091">
    <property type="entry name" value="PKS_NRPS_Biosynth_Enz"/>
</dbReference>
<evidence type="ECO:0000256" key="3">
    <source>
        <dbReference type="ARBA" id="ARBA00022450"/>
    </source>
</evidence>
<dbReference type="Pfam" id="PF16197">
    <property type="entry name" value="KAsynt_C_assoc"/>
    <property type="match status" value="2"/>
</dbReference>
<dbReference type="SUPFAM" id="SSF53901">
    <property type="entry name" value="Thiolase-like"/>
    <property type="match status" value="2"/>
</dbReference>
<proteinExistence type="predicted"/>
<name>A0ABU2LF27_9ACTN</name>
<dbReference type="InterPro" id="IPR020843">
    <property type="entry name" value="ER"/>
</dbReference>
<dbReference type="InterPro" id="IPR049552">
    <property type="entry name" value="PKS_DH_N"/>
</dbReference>
<keyword evidence="6" id="KW-0045">Antibiotic biosynthesis</keyword>
<evidence type="ECO:0000256" key="2">
    <source>
        <dbReference type="ARBA" id="ARBA00004792"/>
    </source>
</evidence>
<evidence type="ECO:0000256" key="10">
    <source>
        <dbReference type="SAM" id="MobiDB-lite"/>
    </source>
</evidence>
<dbReference type="Pfam" id="PF14765">
    <property type="entry name" value="PS-DH"/>
    <property type="match status" value="1"/>
</dbReference>
<dbReference type="Pfam" id="PF08659">
    <property type="entry name" value="KR"/>
    <property type="match status" value="2"/>
</dbReference>
<dbReference type="InterPro" id="IPR036291">
    <property type="entry name" value="NAD(P)-bd_dom_sf"/>
</dbReference>
<keyword evidence="7" id="KW-0511">Multifunctional enzyme</keyword>
<dbReference type="SUPFAM" id="SSF47336">
    <property type="entry name" value="ACP-like"/>
    <property type="match status" value="2"/>
</dbReference>
<dbReference type="PROSITE" id="PS52019">
    <property type="entry name" value="PKS_MFAS_DH"/>
    <property type="match status" value="1"/>
</dbReference>
<dbReference type="InterPro" id="IPR013968">
    <property type="entry name" value="PKS_KR"/>
</dbReference>
<dbReference type="CDD" id="cd08952">
    <property type="entry name" value="KR_1_SDR_x"/>
    <property type="match status" value="1"/>
</dbReference>
<dbReference type="InterPro" id="IPR032821">
    <property type="entry name" value="PKS_assoc"/>
</dbReference>
<dbReference type="InterPro" id="IPR020841">
    <property type="entry name" value="PKS_Beta-ketoAc_synthase_dom"/>
</dbReference>
<sequence>MTISDDRVVEALRASLKETERLRRENQHLAESAREPIAIVGMACRYPGEVRSPEDLWRLVAEDGDAIGGFPADRGWDLAALYDPDPARRGTSYVRDGGFLHEAPEFDPEFFGITPREALAMDPQQRLLLETSWELLERSGTPPPALRGGRVGVFIGSSGQDYSRLSDSPDDLDGYLGIGNIAAVISGRIAYFFGFEGPAVTVDTACSSSLVALHLAAQALRRGDCTLALAGGATVMSTPGSFLEFSRQRGLAPDGRCKPFAAAADGTGWAEGVGLLLVERLSDARRNGHRVLAVVRGSAVNQDGASNGLTAPNGPSQQRVIRAALADARLTPADVDAVEAHGTGTPLGDPIEAQALLATYGAERPGPGRPLLLGSLKSNIGHSQAAAGVGGVIKTVQALRHGLLPRTLHVDRPTPHVDWESGAVRLLTEPAPWAPEDGRTRRAGVSSFGVSGTNAHVIIEEFRDPAPEPRPREDAAPALPVPLLLSAHSAEALRAQAARLAAHLADHPGIAPVDVAHSLATTRAALPHRAAVTGTHRAELLRALGEIDTEVPPAPRRRRRTAFVFSGQGSQRLGMGRELCASFPAFAAAFDEACAAVDPHLERPLRGVVFGEDAAKLERTEYAQPALFAVEVALFRLLESWGVRPDAAAGHSVGEFAAAHVAGVLSLEDAAALVAARGRLMQALPGGGVMVAVRASEGEVVARLAGLADRAGVAAVNGPRSVVVSGEEAAVREAVEGLEAKPLAVSHAFHSPLMDPMLEDFRAVAQQVEHRRASLPFVSTVTGQALESVDADYWVRQVRQPVRFADAVRALTERGVTSFVEVGPGGALTALVRELVDEDSAAVGVLRGGRGEAQAVTEAVAALHGHGVRVNWEACFAGRGARRVDLPTYAFQRRRYWLEPGARPERSRGEGDAEFWPAVEREDLDGIAERLRVTPDAPLSAVVPALSAWRRQRRVESTVEEWCYRVAWQPIPLPAAPAGPPLTGTWLAVLPEADAAETGDAPEAGHDPGAGEGPGDGPEAWTAALLRALAGQGARVVPLRVAHGEDRAALAARLAEAAGPDGRPTGILSLLALDERPLPSLPGGPPAGLLATLALIQALEDGPGAAPLWCLTRGAVSVGRSDRAAARPAQAQSWALGRVAALELPKRWGGLIDLPNAAPDARAARRLAALLAGQAAPEDQLAVRPAGVYARRLERAPGPTPGHGNDGGGDACGWQPRGTVLITGGTGALGGRVARWLASAGAAHLVLAGRRGADAPGAEELARELRAAGARVTLAACDLADREAVRALLDGLDDLTAVVHAAGVGTPGMLADTTPAAFAAVLAAKAAGAAHLDELLGAERPLDAFVLFSSIAGVWGSGGQAAYAAANAALDALAERRRANGLAATSVAWGPWAEGGMVADTDAEDRLRQRGLPALPPDLALTALRHALRRNEPQLTVADVDWSRFLPSFTLLRPAPLLSALPEARAALEAAAAVPGEGQGTTPFAREVAELPPADRPAAVLGLVRTTAAAVAGHRDASAVPEQRPFRDLGFDSLTAVDLRDRLARATGLRLPATLVFDQPTSAALAAHLLALLPGCGEPAAPARPLEAVAEAGDVEEPIAIVGMACRLPGGVRTPGDLWRLLAEGRDAISGFPADRGWDLSALYHPDPGHPGTSYAREGGFLDGVAEFDPLFFGISPREALAMDPQQRLLLEAGWEAFERAGIDPTSQRGAPTGVFVGSGYQDYGERLPGGPEDLQGYIGTGRAASVLSGRLSYALGLQGPALTVDTACSSSLVALHLAAQALRRGECTLALAGGACVMTEPGAFIEFSRQRGLAPDGRCKPFAEGADGTGWGEGVGLLVVERLSDARRNGHPVLAVIRGSAVNQDGASNGLTAPNGPSQERVIRAALANARLTPGDIDAVEAHGTGTTLGDPIEAQALLATYGQDHAPERPLLLGSLKSNIGHTQAAAGVAGVIKMVLALRNGLLPRTLHAERPSSRVDWSSGAVRLLTEPVPWEPDGERPRRAGISSFGFSGTNAHLILEEAPSAEEPQEPPAAPRPADAAPATVPWVLSAADEGALREQAARLLDHLDARPGAEPAAVARALATTRATGLEHRAVVLAAGRDGGLAGLRDLAAGRPAASVVLGRAAAGPAPAFLFSGQGSQRPGMGRELYAAHPAFADAFDAACAELDRHLPRPLREVVFGEDPAPLEDTCWTQAALFAVEVALFRLAESWGVRPGWVAGHSIGELAAAHVAGVWTLPDAARVVAARGALMRDLPPGGAMVAVQATEEEVAPLLAPHAGEAGLAAVNGPDSVVLSGSERVVLALAGTLAARGRRTRRLRVAHAFHSPLMEPMLAAFGAVVAEAEARPPAVPLISSLTGRPATARELADPAHWTRHAREAVRFHDALRALAAAGATRFLELGPGGVLTALAEAAHDGTGPGPLAVPALRGPGQPEERAFLAAMATLHAHGTPVDLTRALAPAAPGQPRVDLPTYPFQRRRYWLDAPRPAGGPERAGLRPAGHPLLGAATALPDGEGALLTGRLSLADQPWLGEHRVGGAVLVPGTALLDLALRAAGEAGEAGGAGEDLAVEELVLGTPLALPETGARQLRITAGPADAAGRRALRVDSRAEAEDGAASWTRHATGSLAPPSLAPPGPKDAGAAPGREPAPRSAGVGPVTTGRPAVESDPGHGAEEAGAGVRASSPSGQDTVWPPAGAEAVPLKGGYERLAALGFGYGPLFRGLRAAWRRGEELFAEVALPEATDVAGFGVHPALLDAALHATGLGGLLPDTGQGRVPFSFSGAALHATGATSLRVRLASEGPDALSLLATGPDGRPVARIERLVLRPAPAPVSADPAAEALFRVAWTRVRPAAPGGGPLPAFPGVAELIAALDAGTPAPDAAVLALPPGGDDPHAATAHALGLLHAWLREERLAATRLVLTTRGAVAARPGEASTDLGHAAVWGLVRSAQSEHPGRFVLADLDGRPGSEEALAAALASGEPQLAVREGVLLAPRLARPAEDDLPTPPPGAAAWRLTAGGDGTLDSLALTESDAATRTLTEGQVRVAVRAAGLNFRDALIALGMYPGEATLGSEGAGLVLETGPGVTGLRPGDRVFGMMAETFGPVALADHRMLAPVPPGWTWAQAAATPIAFLTAHYALVDLAGLRAGETLLVHAASGGVGMAATQLARHLGAEVYGTASPAKWPVLHAQGLGPERLASSRDLGFEERLREATGGRGVDVVLNSLAGDFADASLRLTTRQGGRFLEMGKTDVRDPERVAAEHPGVAYRAFDTVEAGPDRIGAMLRELSALFAGGALTPLPVTCWDIRQARQALRHLSQARHTGKLALTLPAPPELGGTVLITGGTGALGAHVARHLASEHGARRLLLASRGGPDAPGAEQLARELEESGAHVTLARCDVADPGALAALLDSIPGEHPLTAVIHAAGALDDGLVTGLTPDRLAAVLGPKAEAAGHLDRLTRAADLRAFVLFSSVAATLGGAGQGNYAAANAALDALAQRRRAEGLPATSIAWGPWAEGGMAGELAERDRLRLERSGLAALAPGEGLALFDAARTGPEAAPVAVRFASRAGAQTPPSDQLPPLLRDLARAATPAGPPPPAAPGRPGPPHSAGSGEADLLRRLEGLPAADRDRVLLDLVRTHVAAVIGLAGAHEVEAGREFKALGFDSLTSVELRNRLAAATGRRLPATLIFDHPTPAALAARLREDLAPPRADAAAAVFAGLERLRAAVAALGDAAEPAVEGAGGAEAAALRARVRAGLSGVLALLDQPGPGGTPDGPGAAGEADAGTAEQAADTALETATIDTIFELVDQEIGG</sequence>
<dbReference type="Gene3D" id="3.30.70.3290">
    <property type="match status" value="2"/>
</dbReference>
<dbReference type="Pfam" id="PF00109">
    <property type="entry name" value="ketoacyl-synt"/>
    <property type="match status" value="2"/>
</dbReference>
<dbReference type="InterPro" id="IPR011032">
    <property type="entry name" value="GroES-like_sf"/>
</dbReference>
<dbReference type="PANTHER" id="PTHR43775">
    <property type="entry name" value="FATTY ACID SYNTHASE"/>
    <property type="match status" value="1"/>
</dbReference>
<dbReference type="PROSITE" id="PS50075">
    <property type="entry name" value="CARRIER"/>
    <property type="match status" value="2"/>
</dbReference>
<dbReference type="InterPro" id="IPR020807">
    <property type="entry name" value="PKS_DH"/>
</dbReference>
<dbReference type="Gene3D" id="3.40.366.10">
    <property type="entry name" value="Malonyl-Coenzyme A Acyl Carrier Protein, domain 2"/>
    <property type="match status" value="2"/>
</dbReference>
<dbReference type="EMBL" id="JAVREN010000059">
    <property type="protein sequence ID" value="MDT0310199.1"/>
    <property type="molecule type" value="Genomic_DNA"/>
</dbReference>
<dbReference type="PROSITE" id="PS52004">
    <property type="entry name" value="KS3_2"/>
    <property type="match status" value="2"/>
</dbReference>
<evidence type="ECO:0000256" key="6">
    <source>
        <dbReference type="ARBA" id="ARBA00023194"/>
    </source>
</evidence>
<dbReference type="InterPro" id="IPR001227">
    <property type="entry name" value="Ac_transferase_dom_sf"/>
</dbReference>
<dbReference type="CDD" id="cd05195">
    <property type="entry name" value="enoyl_red"/>
    <property type="match status" value="1"/>
</dbReference>
<feature type="region of interest" description="Disordered" evidence="10">
    <location>
        <begin position="2599"/>
        <end position="2692"/>
    </location>
</feature>
<keyword evidence="5" id="KW-0808">Transferase</keyword>
<dbReference type="InterPro" id="IPR020806">
    <property type="entry name" value="PKS_PP-bd"/>
</dbReference>
<feature type="domain" description="Carrier" evidence="11">
    <location>
        <begin position="1498"/>
        <end position="1573"/>
    </location>
</feature>
<dbReference type="SMART" id="SM00827">
    <property type="entry name" value="PKS_AT"/>
    <property type="match status" value="2"/>
</dbReference>
<dbReference type="SMART" id="SM01294">
    <property type="entry name" value="PKS_PP_betabranch"/>
    <property type="match status" value="1"/>
</dbReference>
<dbReference type="Gene3D" id="3.40.50.11460">
    <property type="match status" value="1"/>
</dbReference>
<comment type="pathway">
    <text evidence="2">Antibiotic biosynthesis.</text>
</comment>
<reference evidence="15" key="1">
    <citation type="submission" date="2023-07" db="EMBL/GenBank/DDBJ databases">
        <title>30 novel species of actinomycetes from the DSMZ collection.</title>
        <authorList>
            <person name="Nouioui I."/>
        </authorList>
    </citation>
    <scope>NUCLEOTIDE SEQUENCE [LARGE SCALE GENOMIC DNA]</scope>
    <source>
        <strain evidence="15">DSM 44917</strain>
    </source>
</reference>
<dbReference type="InterPro" id="IPR049551">
    <property type="entry name" value="PKS_DH_C"/>
</dbReference>
<evidence type="ECO:0000259" key="13">
    <source>
        <dbReference type="PROSITE" id="PS52019"/>
    </source>
</evidence>
<dbReference type="InterPro" id="IPR016039">
    <property type="entry name" value="Thiolase-like"/>
</dbReference>
<dbReference type="Pfam" id="PF08990">
    <property type="entry name" value="Docking"/>
    <property type="match status" value="1"/>
</dbReference>
<organism evidence="14 15">
    <name type="scientific">Streptomyces boetiae</name>
    <dbReference type="NCBI Taxonomy" id="3075541"/>
    <lineage>
        <taxon>Bacteria</taxon>
        <taxon>Bacillati</taxon>
        <taxon>Actinomycetota</taxon>
        <taxon>Actinomycetes</taxon>
        <taxon>Kitasatosporales</taxon>
        <taxon>Streptomycetaceae</taxon>
        <taxon>Streptomyces</taxon>
    </lineage>
</organism>
<feature type="region of interest" description="N-terminal hotdog fold" evidence="9">
    <location>
        <begin position="2504"/>
        <end position="2636"/>
    </location>
</feature>
<evidence type="ECO:0000256" key="4">
    <source>
        <dbReference type="ARBA" id="ARBA00022553"/>
    </source>
</evidence>
<keyword evidence="8" id="KW-0012">Acyltransferase</keyword>
<dbReference type="InterPro" id="IPR006162">
    <property type="entry name" value="Ppantetheine_attach_site"/>
</dbReference>
<comment type="caution">
    <text evidence="14">The sequence shown here is derived from an EMBL/GenBank/DDBJ whole genome shotgun (WGS) entry which is preliminary data.</text>
</comment>
<feature type="domain" description="Ketosynthase family 3 (KS3)" evidence="12">
    <location>
        <begin position="1596"/>
        <end position="2023"/>
    </location>
</feature>
<dbReference type="InterPro" id="IPR014030">
    <property type="entry name" value="Ketoacyl_synth_N"/>
</dbReference>
<keyword evidence="4" id="KW-0597">Phosphoprotein</keyword>
<dbReference type="InterPro" id="IPR016035">
    <property type="entry name" value="Acyl_Trfase/lysoPLipase"/>
</dbReference>
<dbReference type="SMART" id="SM00822">
    <property type="entry name" value="PKS_KR"/>
    <property type="match status" value="2"/>
</dbReference>
<gene>
    <name evidence="14" type="ORF">RM780_25070</name>
</gene>
<dbReference type="Gene3D" id="6.10.140.1830">
    <property type="match status" value="1"/>
</dbReference>
<dbReference type="Pfam" id="PF13602">
    <property type="entry name" value="ADH_zinc_N_2"/>
    <property type="match status" value="1"/>
</dbReference>
<dbReference type="PROSITE" id="PS00012">
    <property type="entry name" value="PHOSPHOPANTETHEINE"/>
    <property type="match status" value="2"/>
</dbReference>
<dbReference type="SUPFAM" id="SSF55048">
    <property type="entry name" value="Probable ACP-binding domain of malonyl-CoA ACP transacylase"/>
    <property type="match status" value="2"/>
</dbReference>